<proteinExistence type="predicted"/>
<sequence>MSDMEADRIRKPGSVRLTDEQYEELEALGLENESAYVKYKLSGVQKHLQVLRDSAELNNHKVYSGEEKPAQLPAKPTSESLEDKLALQKLSLENEQLRQKLEEISRSKEESLSGIHNQVEGMLKDELLKRDFEALKKENITLQKEIDKLEKELEKSEEAIEEKSGEIEELVKKLGLVELGKVLLPGAINGLASKYPKEMQGLATTLGSLSGEDVKQLLPAASLSEEQQNLLNIAEYFRELFDDEQFEQLVQMVTQLGEQVKQDETMISKVIYYLNQMGKIRKSQQKHTEESDANSIS</sequence>
<feature type="region of interest" description="Disordered" evidence="2">
    <location>
        <begin position="58"/>
        <end position="79"/>
    </location>
</feature>
<feature type="coiled-coil region" evidence="1">
    <location>
        <begin position="87"/>
        <end position="173"/>
    </location>
</feature>
<evidence type="ECO:0000256" key="1">
    <source>
        <dbReference type="SAM" id="Coils"/>
    </source>
</evidence>
<evidence type="ECO:0000256" key="2">
    <source>
        <dbReference type="SAM" id="MobiDB-lite"/>
    </source>
</evidence>
<accession>A0A2T4DE37</accession>
<dbReference type="Proteomes" id="UP000240608">
    <property type="component" value="Unassembled WGS sequence"/>
</dbReference>
<reference evidence="3 4" key="1">
    <citation type="submission" date="2018-03" db="EMBL/GenBank/DDBJ databases">
        <title>Cross-interface Injection: A General Nanoliter Liquid Handling Method Applied to Single Cells Genome Amplification Automated Nanoliter Liquid Handling Applied to Single Cell Multiple Displacement Amplification.</title>
        <authorList>
            <person name="Yun J."/>
            <person name="Xu P."/>
            <person name="Xu J."/>
            <person name="Dai X."/>
            <person name="Wang Y."/>
            <person name="Zheng X."/>
            <person name="Cao C."/>
            <person name="Yi Q."/>
            <person name="Zhu Y."/>
            <person name="Wang L."/>
            <person name="Dong Z."/>
            <person name="Huang Y."/>
            <person name="Huang L."/>
            <person name="Du W."/>
        </authorList>
    </citation>
    <scope>NUCLEOTIDE SEQUENCE [LARGE SCALE GENOMIC DNA]</scope>
    <source>
        <strain evidence="3 4">Z-D1-2</strain>
    </source>
</reference>
<evidence type="ECO:0000313" key="4">
    <source>
        <dbReference type="Proteomes" id="UP000240608"/>
    </source>
</evidence>
<protein>
    <submittedName>
        <fullName evidence="3">Uncharacterized protein</fullName>
    </submittedName>
</protein>
<keyword evidence="1" id="KW-0175">Coiled coil</keyword>
<gene>
    <name evidence="3" type="ORF">C9994_14525</name>
</gene>
<evidence type="ECO:0000313" key="3">
    <source>
        <dbReference type="EMBL" id="PTB92090.1"/>
    </source>
</evidence>
<feature type="compositionally biased region" description="Basic and acidic residues" evidence="2">
    <location>
        <begin position="58"/>
        <end position="69"/>
    </location>
</feature>
<name>A0A2T4DE37_9BACT</name>
<organism evidence="3 4">
    <name type="scientific">Marivirga lumbricoides</name>
    <dbReference type="NCBI Taxonomy" id="1046115"/>
    <lineage>
        <taxon>Bacteria</taxon>
        <taxon>Pseudomonadati</taxon>
        <taxon>Bacteroidota</taxon>
        <taxon>Cytophagia</taxon>
        <taxon>Cytophagales</taxon>
        <taxon>Marivirgaceae</taxon>
        <taxon>Marivirga</taxon>
    </lineage>
</organism>
<dbReference type="AlphaFoldDB" id="A0A2T4DE37"/>
<comment type="caution">
    <text evidence="3">The sequence shown here is derived from an EMBL/GenBank/DDBJ whole genome shotgun (WGS) entry which is preliminary data.</text>
</comment>
<dbReference type="EMBL" id="PYVU01000267">
    <property type="protein sequence ID" value="PTB92090.1"/>
    <property type="molecule type" value="Genomic_DNA"/>
</dbReference>